<dbReference type="InterPro" id="IPR058697">
    <property type="entry name" value="RDRP3-5_N"/>
</dbReference>
<accession>A0AA38CJ86</accession>
<evidence type="ECO:0000313" key="2">
    <source>
        <dbReference type="EMBL" id="KAH9301355.1"/>
    </source>
</evidence>
<organism evidence="2 3">
    <name type="scientific">Taxus chinensis</name>
    <name type="common">Chinese yew</name>
    <name type="synonym">Taxus wallichiana var. chinensis</name>
    <dbReference type="NCBI Taxonomy" id="29808"/>
    <lineage>
        <taxon>Eukaryota</taxon>
        <taxon>Viridiplantae</taxon>
        <taxon>Streptophyta</taxon>
        <taxon>Embryophyta</taxon>
        <taxon>Tracheophyta</taxon>
        <taxon>Spermatophyta</taxon>
        <taxon>Pinopsida</taxon>
        <taxon>Pinidae</taxon>
        <taxon>Conifers II</taxon>
        <taxon>Cupressales</taxon>
        <taxon>Taxaceae</taxon>
        <taxon>Taxus</taxon>
    </lineage>
</organism>
<feature type="domain" description="RDRP3-5 N-terminal" evidence="1">
    <location>
        <begin position="18"/>
        <end position="83"/>
    </location>
</feature>
<evidence type="ECO:0000259" key="1">
    <source>
        <dbReference type="Pfam" id="PF26249"/>
    </source>
</evidence>
<feature type="non-terminal residue" evidence="2">
    <location>
        <position position="1"/>
    </location>
</feature>
<dbReference type="AlphaFoldDB" id="A0AA38CJ86"/>
<dbReference type="EMBL" id="JAHRHJ020000009">
    <property type="protein sequence ID" value="KAH9301355.1"/>
    <property type="molecule type" value="Genomic_DNA"/>
</dbReference>
<dbReference type="Pfam" id="PF26249">
    <property type="entry name" value="4HB_RdRP3_N"/>
    <property type="match status" value="1"/>
</dbReference>
<reference evidence="2 3" key="1">
    <citation type="journal article" date="2021" name="Nat. Plants">
        <title>The Taxus genome provides insights into paclitaxel biosynthesis.</title>
        <authorList>
            <person name="Xiong X."/>
            <person name="Gou J."/>
            <person name="Liao Q."/>
            <person name="Li Y."/>
            <person name="Zhou Q."/>
            <person name="Bi G."/>
            <person name="Li C."/>
            <person name="Du R."/>
            <person name="Wang X."/>
            <person name="Sun T."/>
            <person name="Guo L."/>
            <person name="Liang H."/>
            <person name="Lu P."/>
            <person name="Wu Y."/>
            <person name="Zhang Z."/>
            <person name="Ro D.K."/>
            <person name="Shang Y."/>
            <person name="Huang S."/>
            <person name="Yan J."/>
        </authorList>
    </citation>
    <scope>NUCLEOTIDE SEQUENCE [LARGE SCALE GENOMIC DNA]</scope>
    <source>
        <strain evidence="2">Ta-2019</strain>
    </source>
</reference>
<evidence type="ECO:0000313" key="3">
    <source>
        <dbReference type="Proteomes" id="UP000824469"/>
    </source>
</evidence>
<protein>
    <recommendedName>
        <fullName evidence="1">RDRP3-5 N-terminal domain-containing protein</fullName>
    </recommendedName>
</protein>
<comment type="caution">
    <text evidence="2">The sequence shown here is derived from an EMBL/GenBank/DDBJ whole genome shotgun (WGS) entry which is preliminary data.</text>
</comment>
<keyword evidence="3" id="KW-1185">Reference proteome</keyword>
<proteinExistence type="predicted"/>
<gene>
    <name evidence="2" type="ORF">KI387_012938</name>
</gene>
<dbReference type="Proteomes" id="UP000824469">
    <property type="component" value="Unassembled WGS sequence"/>
</dbReference>
<name>A0AA38CJ86_TAXCH</name>
<sequence length="176" mass="19577">ANVDIALPQHYLTMATKLPYSVEIMLVELARKNGIEPANEDARQALARLGEQGALYILNKMSMSRKKIRFLTGFIFHMIRNEIIPPSAVSSTSNSGSPVSLSLSRADSYVSSFADEAVEVGTGYPSDGERRKTYADEVESIRRKSELPIFTEHLKALGKLDFPKTFLVLSYVSQYV</sequence>